<evidence type="ECO:0000256" key="5">
    <source>
        <dbReference type="ARBA" id="ARBA00022695"/>
    </source>
</evidence>
<evidence type="ECO:0000259" key="20">
    <source>
        <dbReference type="PROSITE" id="PS50013"/>
    </source>
</evidence>
<feature type="compositionally biased region" description="Polar residues" evidence="19">
    <location>
        <begin position="596"/>
        <end position="608"/>
    </location>
</feature>
<dbReference type="GO" id="GO:0006508">
    <property type="term" value="P:proteolysis"/>
    <property type="evidence" value="ECO:0007669"/>
    <property type="project" value="UniProtKB-KW"/>
</dbReference>
<dbReference type="GO" id="GO:0006338">
    <property type="term" value="P:chromatin remodeling"/>
    <property type="evidence" value="ECO:0007669"/>
    <property type="project" value="UniProtKB-ARBA"/>
</dbReference>
<evidence type="ECO:0000313" key="24">
    <source>
        <dbReference type="Proteomes" id="UP000037136"/>
    </source>
</evidence>
<evidence type="ECO:0000256" key="3">
    <source>
        <dbReference type="ARBA" id="ARBA00022670"/>
    </source>
</evidence>
<keyword evidence="4" id="KW-0808">Transferase</keyword>
<evidence type="ECO:0000256" key="1">
    <source>
        <dbReference type="ARBA" id="ARBA00004173"/>
    </source>
</evidence>
<dbReference type="PROSITE" id="PS50878">
    <property type="entry name" value="RT_POL"/>
    <property type="match status" value="1"/>
</dbReference>
<keyword evidence="11" id="KW-0460">Magnesium</keyword>
<evidence type="ECO:0000256" key="17">
    <source>
        <dbReference type="ARBA" id="ARBA00023128"/>
    </source>
</evidence>
<keyword evidence="8" id="KW-0064">Aspartyl protease</keyword>
<keyword evidence="24" id="KW-1185">Reference proteome</keyword>
<dbReference type="InterPro" id="IPR056924">
    <property type="entry name" value="SH3_Tf2-1"/>
</dbReference>
<dbReference type="CDD" id="cd00024">
    <property type="entry name" value="CD_CSD"/>
    <property type="match status" value="1"/>
</dbReference>
<dbReference type="PROSITE" id="PS50013">
    <property type="entry name" value="CHROMO_2"/>
    <property type="match status" value="1"/>
</dbReference>
<dbReference type="InterPro" id="IPR001584">
    <property type="entry name" value="Integrase_cat-core"/>
</dbReference>
<dbReference type="Pfam" id="PF17921">
    <property type="entry name" value="Integrase_H2C2"/>
    <property type="match status" value="1"/>
</dbReference>
<evidence type="ECO:0000259" key="21">
    <source>
        <dbReference type="PROSITE" id="PS50878"/>
    </source>
</evidence>
<dbReference type="Pfam" id="PF00385">
    <property type="entry name" value="Chromo"/>
    <property type="match status" value="1"/>
</dbReference>
<dbReference type="InterPro" id="IPR041373">
    <property type="entry name" value="RT_RNaseH"/>
</dbReference>
<feature type="compositionally biased region" description="Polar residues" evidence="19">
    <location>
        <begin position="569"/>
        <end position="579"/>
    </location>
</feature>
<evidence type="ECO:0000256" key="6">
    <source>
        <dbReference type="ARBA" id="ARBA00022722"/>
    </source>
</evidence>
<dbReference type="SUPFAM" id="SSF53098">
    <property type="entry name" value="Ribonuclease H-like"/>
    <property type="match status" value="1"/>
</dbReference>
<accession>A0A2A9PQF8</accession>
<dbReference type="InterPro" id="IPR043502">
    <property type="entry name" value="DNA/RNA_pol_sf"/>
</dbReference>
<keyword evidence="6" id="KW-0540">Nuclease</keyword>
<evidence type="ECO:0000256" key="9">
    <source>
        <dbReference type="ARBA" id="ARBA00022759"/>
    </source>
</evidence>
<dbReference type="AlphaFoldDB" id="A0A2A9PQF8"/>
<evidence type="ECO:0000256" key="4">
    <source>
        <dbReference type="ARBA" id="ARBA00022679"/>
    </source>
</evidence>
<dbReference type="Pfam" id="PF24626">
    <property type="entry name" value="SH3_Tf2-1"/>
    <property type="match status" value="1"/>
</dbReference>
<dbReference type="InterPro" id="IPR050951">
    <property type="entry name" value="Retrovirus_Pol_polyprotein"/>
</dbReference>
<gene>
    <name evidence="23" type="ORF">XA68_10714</name>
</gene>
<dbReference type="GO" id="GO:0006310">
    <property type="term" value="P:DNA recombination"/>
    <property type="evidence" value="ECO:0007669"/>
    <property type="project" value="UniProtKB-KW"/>
</dbReference>
<dbReference type="SMART" id="SM00298">
    <property type="entry name" value="CHROMO"/>
    <property type="match status" value="1"/>
</dbReference>
<feature type="domain" description="Reverse transcriptase" evidence="21">
    <location>
        <begin position="1"/>
        <end position="220"/>
    </location>
</feature>
<evidence type="ECO:0000256" key="15">
    <source>
        <dbReference type="ARBA" id="ARBA00022932"/>
    </source>
</evidence>
<keyword evidence="10" id="KW-0378">Hydrolase</keyword>
<dbReference type="Gene3D" id="1.10.340.70">
    <property type="match status" value="1"/>
</dbReference>
<evidence type="ECO:0000256" key="18">
    <source>
        <dbReference type="ARBA" id="ARBA00023172"/>
    </source>
</evidence>
<dbReference type="InterPro" id="IPR000953">
    <property type="entry name" value="Chromo/chromo_shadow_dom"/>
</dbReference>
<keyword evidence="5" id="KW-0548">Nucleotidyltransferase</keyword>
<evidence type="ECO:0000256" key="7">
    <source>
        <dbReference type="ARBA" id="ARBA00022723"/>
    </source>
</evidence>
<dbReference type="Gene3D" id="2.40.50.40">
    <property type="match status" value="1"/>
</dbReference>
<dbReference type="InterPro" id="IPR023780">
    <property type="entry name" value="Chromo_domain"/>
</dbReference>
<reference evidence="23 24" key="1">
    <citation type="journal article" date="2015" name="BMC Genomics">
        <title>Gene expression during zombie ant biting behavior reflects the complexity underlying fungal parasitic behavioral manipulation.</title>
        <authorList>
            <person name="de Bekker C."/>
            <person name="Ohm R.A."/>
            <person name="Loreto R.G."/>
            <person name="Sebastian A."/>
            <person name="Albert I."/>
            <person name="Merrow M."/>
            <person name="Brachmann A."/>
            <person name="Hughes D.P."/>
        </authorList>
    </citation>
    <scope>NUCLEOTIDE SEQUENCE [LARGE SCALE GENOMIC DNA]</scope>
    <source>
        <strain evidence="23 24">SC16a</strain>
    </source>
</reference>
<keyword evidence="12" id="KW-0694">RNA-binding</keyword>
<dbReference type="SUPFAM" id="SSF54160">
    <property type="entry name" value="Chromo domain-like"/>
    <property type="match status" value="1"/>
</dbReference>
<dbReference type="Gene3D" id="3.30.70.270">
    <property type="match status" value="2"/>
</dbReference>
<evidence type="ECO:0000256" key="13">
    <source>
        <dbReference type="ARBA" id="ARBA00022908"/>
    </source>
</evidence>
<dbReference type="OrthoDB" id="5153691at2759"/>
<dbReference type="InterPro" id="IPR043128">
    <property type="entry name" value="Rev_trsase/Diguanyl_cyclase"/>
</dbReference>
<dbReference type="FunFam" id="3.10.20.370:FF:000001">
    <property type="entry name" value="Retrovirus-related Pol polyprotein from transposon 17.6-like protein"/>
    <property type="match status" value="1"/>
</dbReference>
<keyword evidence="17" id="KW-0496">Mitochondrion</keyword>
<reference evidence="23 24" key="2">
    <citation type="journal article" date="2017" name="Sci. Rep.">
        <title>Ant-infecting Ophiocordyceps genomes reveal a high diversity of potential behavioral manipulation genes and a possible major role for enterotoxins.</title>
        <authorList>
            <person name="de Bekker C."/>
            <person name="Ohm R.A."/>
            <person name="Evans H.C."/>
            <person name="Brachmann A."/>
            <person name="Hughes D.P."/>
        </authorList>
    </citation>
    <scope>NUCLEOTIDE SEQUENCE [LARGE SCALE GENOMIC DNA]</scope>
    <source>
        <strain evidence="23 24">SC16a</strain>
    </source>
</reference>
<dbReference type="PROSITE" id="PS50994">
    <property type="entry name" value="INTEGRASE"/>
    <property type="match status" value="1"/>
</dbReference>
<dbReference type="InterPro" id="IPR036397">
    <property type="entry name" value="RNaseH_sf"/>
</dbReference>
<dbReference type="Gene3D" id="3.10.20.370">
    <property type="match status" value="1"/>
</dbReference>
<dbReference type="PANTHER" id="PTHR37984">
    <property type="entry name" value="PROTEIN CBG26694"/>
    <property type="match status" value="1"/>
</dbReference>
<evidence type="ECO:0000256" key="2">
    <source>
        <dbReference type="ARBA" id="ARBA00011353"/>
    </source>
</evidence>
<keyword evidence="16" id="KW-0238">DNA-binding</keyword>
<evidence type="ECO:0000256" key="10">
    <source>
        <dbReference type="ARBA" id="ARBA00022801"/>
    </source>
</evidence>
<feature type="region of interest" description="Disordered" evidence="19">
    <location>
        <begin position="483"/>
        <end position="515"/>
    </location>
</feature>
<keyword evidence="3" id="KW-0645">Protease</keyword>
<dbReference type="InterPro" id="IPR000477">
    <property type="entry name" value="RT_dom"/>
</dbReference>
<evidence type="ECO:0000259" key="22">
    <source>
        <dbReference type="PROSITE" id="PS50994"/>
    </source>
</evidence>
<dbReference type="EMBL" id="LAZP02000012">
    <property type="protein sequence ID" value="PFH62963.1"/>
    <property type="molecule type" value="Genomic_DNA"/>
</dbReference>
<sequence>MPIDFKPGTDVNDLLQRPYNLSPRDKTAMDSIIEPLRAQGIVEDVPLGEPCPAAAPAFIVWRQGKPRMVVDLRRTNTKLLHDAYPLPRQDEILKSLQGSEVFSVLDLTKGFFQQPIRRQDRWKQAFVTAHRGHERLTVSTMGLATSPAFFQHRMEHLLRRYLWQFVLVYIDDVIVYSRSTEDHLRHLDLVLAILANSGCTMSLQKCHFAHAGLTALGHFVSRLGLSTAEEKTEAIRALAMPTNLKDLESGLGLMGYYRQFVSHYAAIAEPLIRLKTIGFKAAPKKNPARDRWAATVRLPPLETPKPDAVDPLTEQARVSQENLTRQHIWQDAQKAWDTLKDKLVNAVDLAFPDFDRPFELHTDGSKQRGFGAALHQEQADGSMRPVVFLSKTLSPAERNYWATELETAALIWALHKLSQYLDHAQLTVVTDHTAIRDTFQGLGSGRPKGNYRLTNWKLQLDKWRDRITIKYREGSKHLNADALSRLPRLDDPDPYGTCQSPEFKPSAQSDDTDHQNPALEQQLTRVYPVFRDEDVVILFPVQTRRAAARLRQHTTVEPPPASQEHTPRDPSSQLTNQPRTIPATPTPPACSRDTANETITSATQSDSSGHVPLTPPHDNPMPDTATPQAAEHIASAEGHLTQTIHLSDDFRLRIAALLEADPTFRTIYKRILKRQRDGLADSSLNGFSIHLPSKLLFFDDGTNVRLCVPRAMISEVCRLAHDSRAHTGVTRSYHFLRRTLFFHDMKRQLGAYIAACAECQKSHPRRGKVYGDLQPVLTPQQPLATLCLDFIVGLPISPQGNDAALIITDKFSKFVRYIVGKTTWSSEDWAHAYIALIYPDWGWPDTFVHDVDPKLVSALWTSLCKASDIAVRTSAAYHQQANGQSERTIQIVLHGLRALLGHLFNAEDWQPRLAHVVHCMNTSRHTSTQDTPYFLLYGRHPRSFIDLDVPQDLDDRVQHMQQARQAAWDAIQIAVARMKAYYDERHETPPDIQPGDFAYVKLAKLGDDGYHLDSQTKLAHRRAGPFRILERISPLRFRLELPSHLRWKPEFSIEYLEPVPPSTREPLPPGPLRIDEIDKFIIDRILATRTRQGRREFRVSWMGYPEADATWEPEDTLARDVPRLLHQFLTTHNRKGGGGHDKNPLDNP</sequence>
<comment type="subcellular location">
    <subcellularLocation>
        <location evidence="1">Mitochondrion</location>
    </subcellularLocation>
</comment>
<dbReference type="SUPFAM" id="SSF56672">
    <property type="entry name" value="DNA/RNA polymerases"/>
    <property type="match status" value="1"/>
</dbReference>
<comment type="subunit">
    <text evidence="2">Component of the NuA4 histone acetyltransferase complex.</text>
</comment>
<keyword evidence="9" id="KW-0255">Endonuclease</keyword>
<dbReference type="Pfam" id="PF00078">
    <property type="entry name" value="RVT_1"/>
    <property type="match status" value="1"/>
</dbReference>
<feature type="domain" description="Integrase catalytic" evidence="22">
    <location>
        <begin position="778"/>
        <end position="940"/>
    </location>
</feature>
<dbReference type="GO" id="GO:0003677">
    <property type="term" value="F:DNA binding"/>
    <property type="evidence" value="ECO:0007669"/>
    <property type="project" value="UniProtKB-KW"/>
</dbReference>
<keyword evidence="14" id="KW-0695">RNA-directed DNA polymerase</keyword>
<evidence type="ECO:0000313" key="23">
    <source>
        <dbReference type="EMBL" id="PFH62963.1"/>
    </source>
</evidence>
<dbReference type="Gene3D" id="3.30.420.10">
    <property type="entry name" value="Ribonuclease H-like superfamily/Ribonuclease H"/>
    <property type="match status" value="1"/>
</dbReference>
<dbReference type="GO" id="GO:0003887">
    <property type="term" value="F:DNA-directed DNA polymerase activity"/>
    <property type="evidence" value="ECO:0007669"/>
    <property type="project" value="UniProtKB-KW"/>
</dbReference>
<proteinExistence type="predicted"/>
<evidence type="ECO:0000256" key="19">
    <source>
        <dbReference type="SAM" id="MobiDB-lite"/>
    </source>
</evidence>
<organism evidence="23 24">
    <name type="scientific">Ophiocordyceps unilateralis</name>
    <name type="common">Zombie-ant fungus</name>
    <name type="synonym">Torrubia unilateralis</name>
    <dbReference type="NCBI Taxonomy" id="268505"/>
    <lineage>
        <taxon>Eukaryota</taxon>
        <taxon>Fungi</taxon>
        <taxon>Dikarya</taxon>
        <taxon>Ascomycota</taxon>
        <taxon>Pezizomycotina</taxon>
        <taxon>Sordariomycetes</taxon>
        <taxon>Hypocreomycetidae</taxon>
        <taxon>Hypocreales</taxon>
        <taxon>Ophiocordycipitaceae</taxon>
        <taxon>Ophiocordyceps</taxon>
    </lineage>
</organism>
<keyword evidence="15" id="KW-0239">DNA-directed DNA polymerase</keyword>
<dbReference type="CDD" id="cd09274">
    <property type="entry name" value="RNase_HI_RT_Ty3"/>
    <property type="match status" value="1"/>
</dbReference>
<dbReference type="InterPro" id="IPR016197">
    <property type="entry name" value="Chromo-like_dom_sf"/>
</dbReference>
<dbReference type="Gene3D" id="3.10.10.10">
    <property type="entry name" value="HIV Type 1 Reverse Transcriptase, subunit A, domain 1"/>
    <property type="match status" value="1"/>
</dbReference>
<evidence type="ECO:0000256" key="11">
    <source>
        <dbReference type="ARBA" id="ARBA00022842"/>
    </source>
</evidence>
<dbReference type="GO" id="GO:0004190">
    <property type="term" value="F:aspartic-type endopeptidase activity"/>
    <property type="evidence" value="ECO:0007669"/>
    <property type="project" value="UniProtKB-KW"/>
</dbReference>
<keyword evidence="7" id="KW-0479">Metal-binding</keyword>
<dbReference type="PANTHER" id="PTHR37984:SF5">
    <property type="entry name" value="PROTEIN NYNRIN-LIKE"/>
    <property type="match status" value="1"/>
</dbReference>
<dbReference type="STRING" id="268505.A0A2A9PQF8"/>
<dbReference type="InterPro" id="IPR041588">
    <property type="entry name" value="Integrase_H2C2"/>
</dbReference>
<dbReference type="Proteomes" id="UP000037136">
    <property type="component" value="Unassembled WGS sequence"/>
</dbReference>
<evidence type="ECO:0008006" key="25">
    <source>
        <dbReference type="Google" id="ProtNLM"/>
    </source>
</evidence>
<dbReference type="CDD" id="cd01647">
    <property type="entry name" value="RT_LTR"/>
    <property type="match status" value="1"/>
</dbReference>
<evidence type="ECO:0000256" key="16">
    <source>
        <dbReference type="ARBA" id="ARBA00023125"/>
    </source>
</evidence>
<feature type="region of interest" description="Disordered" evidence="19">
    <location>
        <begin position="549"/>
        <end position="628"/>
    </location>
</feature>
<evidence type="ECO:0000256" key="8">
    <source>
        <dbReference type="ARBA" id="ARBA00022750"/>
    </source>
</evidence>
<evidence type="ECO:0000256" key="12">
    <source>
        <dbReference type="ARBA" id="ARBA00022884"/>
    </source>
</evidence>
<comment type="caution">
    <text evidence="23">The sequence shown here is derived from an EMBL/GenBank/DDBJ whole genome shotgun (WGS) entry which is preliminary data.</text>
</comment>
<dbReference type="InterPro" id="IPR012337">
    <property type="entry name" value="RNaseH-like_sf"/>
</dbReference>
<dbReference type="GO" id="GO:0004519">
    <property type="term" value="F:endonuclease activity"/>
    <property type="evidence" value="ECO:0007669"/>
    <property type="project" value="UniProtKB-KW"/>
</dbReference>
<dbReference type="GO" id="GO:0046872">
    <property type="term" value="F:metal ion binding"/>
    <property type="evidence" value="ECO:0007669"/>
    <property type="project" value="UniProtKB-KW"/>
</dbReference>
<keyword evidence="18" id="KW-0233">DNA recombination</keyword>
<dbReference type="GO" id="GO:0003723">
    <property type="term" value="F:RNA binding"/>
    <property type="evidence" value="ECO:0007669"/>
    <property type="project" value="UniProtKB-KW"/>
</dbReference>
<dbReference type="GO" id="GO:0003964">
    <property type="term" value="F:RNA-directed DNA polymerase activity"/>
    <property type="evidence" value="ECO:0007669"/>
    <property type="project" value="UniProtKB-KW"/>
</dbReference>
<protein>
    <recommendedName>
        <fullName evidence="25">Reverse transcriptase</fullName>
    </recommendedName>
</protein>
<feature type="domain" description="Chromo" evidence="20">
    <location>
        <begin position="1080"/>
        <end position="1128"/>
    </location>
</feature>
<dbReference type="GO" id="GO:0005739">
    <property type="term" value="C:mitochondrion"/>
    <property type="evidence" value="ECO:0007669"/>
    <property type="project" value="UniProtKB-SubCell"/>
</dbReference>
<dbReference type="GO" id="GO:0015074">
    <property type="term" value="P:DNA integration"/>
    <property type="evidence" value="ECO:0007669"/>
    <property type="project" value="UniProtKB-KW"/>
</dbReference>
<name>A0A2A9PQF8_OPHUN</name>
<dbReference type="Pfam" id="PF17917">
    <property type="entry name" value="RT_RNaseH"/>
    <property type="match status" value="1"/>
</dbReference>
<dbReference type="GO" id="GO:0005634">
    <property type="term" value="C:nucleus"/>
    <property type="evidence" value="ECO:0007669"/>
    <property type="project" value="UniProtKB-ARBA"/>
</dbReference>
<keyword evidence="13" id="KW-0229">DNA integration</keyword>
<evidence type="ECO:0000256" key="14">
    <source>
        <dbReference type="ARBA" id="ARBA00022918"/>
    </source>
</evidence>